<gene>
    <name evidence="2" type="ORF">EHV08_05135</name>
</gene>
<evidence type="ECO:0000313" key="3">
    <source>
        <dbReference type="Proteomes" id="UP000278983"/>
    </source>
</evidence>
<accession>A0A3S0WK69</accession>
<evidence type="ECO:0000313" key="2">
    <source>
        <dbReference type="EMBL" id="RUL59206.1"/>
    </source>
</evidence>
<dbReference type="PANTHER" id="PTHR45661">
    <property type="entry name" value="SURFACE ANTIGEN"/>
    <property type="match status" value="1"/>
</dbReference>
<dbReference type="Gene3D" id="3.80.10.10">
    <property type="entry name" value="Ribonuclease Inhibitor"/>
    <property type="match status" value="4"/>
</dbReference>
<sequence>MINMMKIKLLLLALLFTAIPKNMWAYTKDDVVTFDNLTYKVLVPEGVPDKDPSLMFVGTNVSGALVIPSHVSDGKGVNFTVTAVGSHGTYKCENVTSITLPETIETIEKSSFRDAQVAKITIPKNVSKIEPTAWLSMKAIPEFEVVTDNPYFDSDSDGVLYTENKKDLRAVPSNIAEKKGETYTIDASVKSINKAAFHMNPGLKKVVLPPNLETVEEGWPSIAATSELEAFVEPTTPGTTKFEVIDGVLVRKAPTPKRLVLYPHAKNEENYMVPTGVKEIASYGIAGNQNMTSIDLNEVTNIDISALVDLGKLKKIILPKDLKKKGLKEGAFEGCQALEEYVVAEGNTDFSAEDGVLFSKDQSLLYAYPLGKPATSYTIPDKVKKIGTKAFQGARKLTTLVIPTNVEDISEQAFRQNYRLTSVTFLEPSKITNLNGYSFWQCPRLKEVTLPSSITEIGRVFEACDSLHTINVPDNSKLETIKESAFISNTQLKHFNFKGTCPLKNIKENAFAKAENLERFDFPKTVTNIGRNAFNGCKNMKAAKFDENAAIDSIGAGAFADCGLESLDIPKNVKEIKKEAFRNCGALEKIKIEKYTTKIHPEAFKYCDKLTEINVDKENSVYSSVDGYLLSQDKEELIIFPPGKANDKFTLLPPSIKRIGDYSFLDCRNLKNVIIPNKVEKIGKRAFANCIYNHRTTKTNQKYPSVNL</sequence>
<dbReference type="AlphaFoldDB" id="A0A3S0WK69"/>
<dbReference type="SUPFAM" id="SSF52058">
    <property type="entry name" value="L domain-like"/>
    <property type="match status" value="1"/>
</dbReference>
<keyword evidence="1" id="KW-0732">Signal</keyword>
<dbReference type="InterPro" id="IPR026906">
    <property type="entry name" value="LRR_5"/>
</dbReference>
<dbReference type="PANTHER" id="PTHR45661:SF3">
    <property type="entry name" value="IG-LIKE DOMAIN-CONTAINING PROTEIN"/>
    <property type="match status" value="1"/>
</dbReference>
<feature type="signal peptide" evidence="1">
    <location>
        <begin position="1"/>
        <end position="25"/>
    </location>
</feature>
<dbReference type="InterPro" id="IPR032675">
    <property type="entry name" value="LRR_dom_sf"/>
</dbReference>
<dbReference type="Proteomes" id="UP000278983">
    <property type="component" value="Unassembled WGS sequence"/>
</dbReference>
<keyword evidence="3" id="KW-1185">Reference proteome</keyword>
<organism evidence="2 3">
    <name type="scientific">Prevotella koreensis</name>
    <dbReference type="NCBI Taxonomy" id="2490854"/>
    <lineage>
        <taxon>Bacteria</taxon>
        <taxon>Pseudomonadati</taxon>
        <taxon>Bacteroidota</taxon>
        <taxon>Bacteroidia</taxon>
        <taxon>Bacteroidales</taxon>
        <taxon>Prevotellaceae</taxon>
        <taxon>Prevotella</taxon>
    </lineage>
</organism>
<dbReference type="InterPro" id="IPR053139">
    <property type="entry name" value="Surface_bspA-like"/>
</dbReference>
<reference evidence="2 3" key="1">
    <citation type="submission" date="2018-12" db="EMBL/GenBank/DDBJ databases">
        <title>Genome sequencing of Prevotella sp. KCOM 3155 (= JS262).</title>
        <authorList>
            <person name="Kook J.-K."/>
            <person name="Park S.-N."/>
            <person name="Lim Y.K."/>
        </authorList>
    </citation>
    <scope>NUCLEOTIDE SEQUENCE [LARGE SCALE GENOMIC DNA]</scope>
    <source>
        <strain evidence="2 3">KCOM 3155</strain>
    </source>
</reference>
<name>A0A3S0WK69_9BACT</name>
<comment type="caution">
    <text evidence="2">The sequence shown here is derived from an EMBL/GenBank/DDBJ whole genome shotgun (WGS) entry which is preliminary data.</text>
</comment>
<feature type="chain" id="PRO_5018533493" evidence="1">
    <location>
        <begin position="26"/>
        <end position="708"/>
    </location>
</feature>
<dbReference type="Gene3D" id="3.40.50.12480">
    <property type="match status" value="1"/>
</dbReference>
<evidence type="ECO:0000256" key="1">
    <source>
        <dbReference type="SAM" id="SignalP"/>
    </source>
</evidence>
<protein>
    <submittedName>
        <fullName evidence="2">Leucine-rich repeat domain-containing protein</fullName>
    </submittedName>
</protein>
<proteinExistence type="predicted"/>
<dbReference type="EMBL" id="RYYU01000001">
    <property type="protein sequence ID" value="RUL59206.1"/>
    <property type="molecule type" value="Genomic_DNA"/>
</dbReference>
<dbReference type="Pfam" id="PF13306">
    <property type="entry name" value="LRR_5"/>
    <property type="match status" value="6"/>
</dbReference>
<dbReference type="OrthoDB" id="1055163at2"/>